<protein>
    <submittedName>
        <fullName evidence="2">Mannose-1-phosphate guanylyltransferase</fullName>
    </submittedName>
</protein>
<gene>
    <name evidence="2" type="ORF">EXM22_15955</name>
</gene>
<reference evidence="2 3" key="1">
    <citation type="submission" date="2019-02" db="EMBL/GenBank/DDBJ databases">
        <title>Complete Genome Sequence and Methylome Analysis of free living Spirochaetas.</title>
        <authorList>
            <person name="Fomenkov A."/>
            <person name="Dubinina G."/>
            <person name="Leshcheva N."/>
            <person name="Mikheeva N."/>
            <person name="Grabovich M."/>
            <person name="Vincze T."/>
            <person name="Roberts R.J."/>
        </authorList>
    </citation>
    <scope>NUCLEOTIDE SEQUENCE [LARGE SCALE GENOMIC DNA]</scope>
    <source>
        <strain evidence="2 3">K2</strain>
    </source>
</reference>
<feature type="domain" description="Nucleotidyl transferase" evidence="1">
    <location>
        <begin position="5"/>
        <end position="293"/>
    </location>
</feature>
<evidence type="ECO:0000313" key="2">
    <source>
        <dbReference type="EMBL" id="QEN09399.1"/>
    </source>
</evidence>
<dbReference type="GO" id="GO:0009298">
    <property type="term" value="P:GDP-mannose biosynthetic process"/>
    <property type="evidence" value="ECO:0007669"/>
    <property type="project" value="TreeGrafter"/>
</dbReference>
<sequence>MVDHVIIMAGGAGKRLWPASNNSKPKQFMTVQGKDSLFLSTIKRAASLGIPGKILVVTHQDHIKAALEDSQKLPLEIRQKIVLLAEPQARNTGPALAYAGAWLKESTGNKDASVLVLAADHLIQDLRQFAKDVENASLLAGLDKLVVYGIRPDFPSTGYGYIEAGEETAPGFKVLSFKEKPDQSTAEEFLKAGNYLWNSGMFTYKLSFFEKELLAGSPKMMEPFLPVLNCPATKIENDITVVMPDEALSRLYAALPRESVDYALMEKSSHIAMIRSGFDWNDVGSWDVIADLNPPTEVPVFTSGDDSNFVYSDIPVALCGVQDLIVVIKNGKALVCRKGESQLVKDAAESLPF</sequence>
<keyword evidence="3" id="KW-1185">Reference proteome</keyword>
<dbReference type="AlphaFoldDB" id="A0A5C1QQC3"/>
<proteinExistence type="predicted"/>
<dbReference type="Proteomes" id="UP000324209">
    <property type="component" value="Chromosome"/>
</dbReference>
<dbReference type="RefSeq" id="WP_149487474.1">
    <property type="nucleotide sequence ID" value="NZ_CP036150.1"/>
</dbReference>
<dbReference type="InterPro" id="IPR051161">
    <property type="entry name" value="Mannose-6P_isomerase_type2"/>
</dbReference>
<dbReference type="KEGG" id="ock:EXM22_15955"/>
<name>A0A5C1QQC3_9SPIO</name>
<dbReference type="PANTHER" id="PTHR46390:SF1">
    <property type="entry name" value="MANNOSE-1-PHOSPHATE GUANYLYLTRANSFERASE"/>
    <property type="match status" value="1"/>
</dbReference>
<dbReference type="GO" id="GO:0004475">
    <property type="term" value="F:mannose-1-phosphate guanylyltransferase (GTP) activity"/>
    <property type="evidence" value="ECO:0007669"/>
    <property type="project" value="InterPro"/>
</dbReference>
<accession>A0A5C1QQC3</accession>
<dbReference type="SUPFAM" id="SSF159283">
    <property type="entry name" value="Guanosine diphospho-D-mannose pyrophosphorylase/mannose-6-phosphate isomerase linker domain"/>
    <property type="match status" value="1"/>
</dbReference>
<dbReference type="Gene3D" id="3.90.550.10">
    <property type="entry name" value="Spore Coat Polysaccharide Biosynthesis Protein SpsA, Chain A"/>
    <property type="match status" value="1"/>
</dbReference>
<dbReference type="InterPro" id="IPR049577">
    <property type="entry name" value="GMPP_N"/>
</dbReference>
<organism evidence="2 3">
    <name type="scientific">Oceanispirochaeta crateris</name>
    <dbReference type="NCBI Taxonomy" id="2518645"/>
    <lineage>
        <taxon>Bacteria</taxon>
        <taxon>Pseudomonadati</taxon>
        <taxon>Spirochaetota</taxon>
        <taxon>Spirochaetia</taxon>
        <taxon>Spirochaetales</taxon>
        <taxon>Spirochaetaceae</taxon>
        <taxon>Oceanispirochaeta</taxon>
    </lineage>
</organism>
<dbReference type="EMBL" id="CP036150">
    <property type="protein sequence ID" value="QEN09399.1"/>
    <property type="molecule type" value="Genomic_DNA"/>
</dbReference>
<keyword evidence="2" id="KW-0548">Nucleotidyltransferase</keyword>
<evidence type="ECO:0000259" key="1">
    <source>
        <dbReference type="Pfam" id="PF00483"/>
    </source>
</evidence>
<dbReference type="SUPFAM" id="SSF53448">
    <property type="entry name" value="Nucleotide-diphospho-sugar transferases"/>
    <property type="match status" value="1"/>
</dbReference>
<dbReference type="CDD" id="cd02509">
    <property type="entry name" value="GDP-M1P_Guanylyltransferase"/>
    <property type="match status" value="1"/>
</dbReference>
<dbReference type="Pfam" id="PF00483">
    <property type="entry name" value="NTP_transferase"/>
    <property type="match status" value="1"/>
</dbReference>
<keyword evidence="2" id="KW-0808">Transferase</keyword>
<dbReference type="InterPro" id="IPR029044">
    <property type="entry name" value="Nucleotide-diphossugar_trans"/>
</dbReference>
<dbReference type="InterPro" id="IPR005835">
    <property type="entry name" value="NTP_transferase_dom"/>
</dbReference>
<dbReference type="OrthoDB" id="9806359at2"/>
<evidence type="ECO:0000313" key="3">
    <source>
        <dbReference type="Proteomes" id="UP000324209"/>
    </source>
</evidence>
<dbReference type="PANTHER" id="PTHR46390">
    <property type="entry name" value="MANNOSE-1-PHOSPHATE GUANYLYLTRANSFERASE"/>
    <property type="match status" value="1"/>
</dbReference>